<dbReference type="Pfam" id="PF00710">
    <property type="entry name" value="Asparaginase"/>
    <property type="match status" value="1"/>
</dbReference>
<dbReference type="PRINTS" id="PR00139">
    <property type="entry name" value="ASNGLNASE"/>
</dbReference>
<feature type="active site" evidence="5">
    <location>
        <position position="14"/>
    </location>
</feature>
<gene>
    <name evidence="9" type="ORF">ENP34_01655</name>
</gene>
<accession>A0A831T6W1</accession>
<dbReference type="CDD" id="cd08964">
    <property type="entry name" value="L-asparaginase_II"/>
    <property type="match status" value="1"/>
</dbReference>
<dbReference type="InterPro" id="IPR040919">
    <property type="entry name" value="Asparaginase_C"/>
</dbReference>
<dbReference type="PROSITE" id="PS00144">
    <property type="entry name" value="ASN_GLN_ASE_1"/>
    <property type="match status" value="1"/>
</dbReference>
<dbReference type="InterPro" id="IPR037152">
    <property type="entry name" value="L-asparaginase_N_sf"/>
</dbReference>
<dbReference type="EMBL" id="DSIY01000038">
    <property type="protein sequence ID" value="HEG90142.1"/>
    <property type="molecule type" value="Genomic_DNA"/>
</dbReference>
<feature type="binding site" evidence="4">
    <location>
        <begin position="91"/>
        <end position="92"/>
    </location>
    <ligand>
        <name>substrate</name>
    </ligand>
</feature>
<dbReference type="Gene3D" id="3.40.50.1170">
    <property type="entry name" value="L-asparaginase, N-terminal domain"/>
    <property type="match status" value="1"/>
</dbReference>
<comment type="caution">
    <text evidence="9">The sequence shown here is derived from an EMBL/GenBank/DDBJ whole genome shotgun (WGS) entry which is preliminary data.</text>
</comment>
<evidence type="ECO:0000256" key="1">
    <source>
        <dbReference type="ARBA" id="ARBA00010518"/>
    </source>
</evidence>
<dbReference type="PANTHER" id="PTHR11707">
    <property type="entry name" value="L-ASPARAGINASE"/>
    <property type="match status" value="1"/>
</dbReference>
<name>A0A831T6W1_9BACT</name>
<protein>
    <submittedName>
        <fullName evidence="9">Asparaginase</fullName>
    </submittedName>
</protein>
<dbReference type="GO" id="GO:0004067">
    <property type="term" value="F:asparaginase activity"/>
    <property type="evidence" value="ECO:0007669"/>
    <property type="project" value="UniProtKB-UniRule"/>
</dbReference>
<evidence type="ECO:0000256" key="6">
    <source>
        <dbReference type="PROSITE-ProRule" id="PRU10100"/>
    </source>
</evidence>
<dbReference type="InterPro" id="IPR027475">
    <property type="entry name" value="Asparaginase/glutaminase_AS2"/>
</dbReference>
<dbReference type="InterPro" id="IPR006034">
    <property type="entry name" value="Asparaginase/glutaminase-like"/>
</dbReference>
<dbReference type="Pfam" id="PF17763">
    <property type="entry name" value="Asparaginase_C"/>
    <property type="match status" value="1"/>
</dbReference>
<dbReference type="SMART" id="SM00870">
    <property type="entry name" value="Asparaginase"/>
    <property type="match status" value="1"/>
</dbReference>
<evidence type="ECO:0000256" key="2">
    <source>
        <dbReference type="ARBA" id="ARBA00022801"/>
    </source>
</evidence>
<dbReference type="AlphaFoldDB" id="A0A831T6W1"/>
<dbReference type="PIRSF" id="PIRSF001220">
    <property type="entry name" value="L-ASNase_gatD"/>
    <property type="match status" value="1"/>
</dbReference>
<dbReference type="PIRSF" id="PIRSF500176">
    <property type="entry name" value="L_ASNase"/>
    <property type="match status" value="1"/>
</dbReference>
<evidence type="ECO:0000256" key="4">
    <source>
        <dbReference type="PIRSR" id="PIRSR001220-2"/>
    </source>
</evidence>
<dbReference type="FunFam" id="3.40.50.1170:FF:000001">
    <property type="entry name" value="L-asparaginase 2"/>
    <property type="match status" value="1"/>
</dbReference>
<evidence type="ECO:0000259" key="7">
    <source>
        <dbReference type="Pfam" id="PF00710"/>
    </source>
</evidence>
<evidence type="ECO:0000259" key="8">
    <source>
        <dbReference type="Pfam" id="PF17763"/>
    </source>
</evidence>
<dbReference type="SUPFAM" id="SSF53774">
    <property type="entry name" value="Glutaminase/Asparaginase"/>
    <property type="match status" value="1"/>
</dbReference>
<dbReference type="PROSITE" id="PS51732">
    <property type="entry name" value="ASN_GLN_ASE_3"/>
    <property type="match status" value="1"/>
</dbReference>
<dbReference type="GO" id="GO:0006528">
    <property type="term" value="P:asparagine metabolic process"/>
    <property type="evidence" value="ECO:0007669"/>
    <property type="project" value="InterPro"/>
</dbReference>
<evidence type="ECO:0000313" key="9">
    <source>
        <dbReference type="EMBL" id="HEG90142.1"/>
    </source>
</evidence>
<evidence type="ECO:0000256" key="3">
    <source>
        <dbReference type="PIRSR" id="PIRSR001220-1"/>
    </source>
</evidence>
<feature type="domain" description="L-asparaginase N-terminal" evidence="7">
    <location>
        <begin position="5"/>
        <end position="192"/>
    </location>
</feature>
<dbReference type="PANTHER" id="PTHR11707:SF28">
    <property type="entry name" value="60 KDA LYSOPHOSPHOLIPASE"/>
    <property type="match status" value="1"/>
</dbReference>
<dbReference type="InterPro" id="IPR020827">
    <property type="entry name" value="Asparaginase/glutaminase_AS1"/>
</dbReference>
<reference evidence="9" key="1">
    <citation type="journal article" date="2020" name="mSystems">
        <title>Genome- and Community-Level Interaction Insights into Carbon Utilization and Element Cycling Functions of Hydrothermarchaeota in Hydrothermal Sediment.</title>
        <authorList>
            <person name="Zhou Z."/>
            <person name="Liu Y."/>
            <person name="Xu W."/>
            <person name="Pan J."/>
            <person name="Luo Z.H."/>
            <person name="Li M."/>
        </authorList>
    </citation>
    <scope>NUCLEOTIDE SEQUENCE [LARGE SCALE GENOMIC DNA]</scope>
    <source>
        <strain evidence="9">SpSt-210</strain>
    </source>
</reference>
<proteinExistence type="inferred from homology"/>
<dbReference type="SFLD" id="SFLDS00057">
    <property type="entry name" value="Glutaminase/Asparaginase"/>
    <property type="match status" value="1"/>
</dbReference>
<dbReference type="InterPro" id="IPR036152">
    <property type="entry name" value="Asp/glu_Ase-like_sf"/>
</dbReference>
<feature type="active site" evidence="6">
    <location>
        <position position="91"/>
    </location>
</feature>
<dbReference type="InterPro" id="IPR027474">
    <property type="entry name" value="L-asparaginase_N"/>
</dbReference>
<feature type="binding site" evidence="4">
    <location>
        <position position="58"/>
    </location>
    <ligand>
        <name>substrate</name>
    </ligand>
</feature>
<dbReference type="InterPro" id="IPR004550">
    <property type="entry name" value="AsnASE_II"/>
</dbReference>
<dbReference type="InterPro" id="IPR027473">
    <property type="entry name" value="L-asparaginase_C"/>
</dbReference>
<evidence type="ECO:0000256" key="5">
    <source>
        <dbReference type="PROSITE-ProRule" id="PRU10099"/>
    </source>
</evidence>
<feature type="domain" description="Asparaginase/glutaminase C-terminal" evidence="8">
    <location>
        <begin position="210"/>
        <end position="326"/>
    </location>
</feature>
<organism evidence="9">
    <name type="scientific">Thermorudis peleae</name>
    <dbReference type="NCBI Taxonomy" id="1382356"/>
    <lineage>
        <taxon>Bacteria</taxon>
        <taxon>Pseudomonadati</taxon>
        <taxon>Thermomicrobiota</taxon>
        <taxon>Thermomicrobia</taxon>
        <taxon>Thermomicrobia incertae sedis</taxon>
        <taxon>Thermorudis</taxon>
    </lineage>
</organism>
<dbReference type="Gene3D" id="3.40.50.40">
    <property type="match status" value="1"/>
</dbReference>
<dbReference type="PROSITE" id="PS51257">
    <property type="entry name" value="PROKAR_LIPOPROTEIN"/>
    <property type="match status" value="1"/>
</dbReference>
<feature type="active site" description="O-isoaspartyl threonine intermediate" evidence="3">
    <location>
        <position position="14"/>
    </location>
</feature>
<dbReference type="PROSITE" id="PS00917">
    <property type="entry name" value="ASN_GLN_ASE_2"/>
    <property type="match status" value="1"/>
</dbReference>
<sequence>MAQSRLLMITTGGTIASRLDPHTGAAVPASSGCDLIGALPELSRVADCDVIDFCLIGSWDMTPLLHYRLARLILERLEDAAYDGVVITHGTDTVEETAFSLDLLLNIHIPVVLTGAMLHSTEVGADGPRNLLAAARVAVSSMARGLGVCIVLNQEIHAARWAMKLDSNAPHAFGSPNHGAIGRVDGDIVTFRTVRARPTVTIPLTEPNARVILIRMAAGLDVEPYLYWLNTGLRVDGFVIEAFGSGNVFSEWEDFLHTCVERDVPVVLCSRCLSGPLTLSYGGKGGGRSIAELVIPASYLPGPKARLALIFALSAGYSRTQLVQLFQDLSRAPW</sequence>
<keyword evidence="2" id="KW-0378">Hydrolase</keyword>
<comment type="similarity">
    <text evidence="1">Belongs to the asparaginase 1 family.</text>
</comment>